<organism evidence="3 4">
    <name type="scientific">Aspergillus thermomutatus</name>
    <name type="common">Neosartorya pseudofischeri</name>
    <dbReference type="NCBI Taxonomy" id="41047"/>
    <lineage>
        <taxon>Eukaryota</taxon>
        <taxon>Fungi</taxon>
        <taxon>Dikarya</taxon>
        <taxon>Ascomycota</taxon>
        <taxon>Pezizomycotina</taxon>
        <taxon>Eurotiomycetes</taxon>
        <taxon>Eurotiomycetidae</taxon>
        <taxon>Eurotiales</taxon>
        <taxon>Aspergillaceae</taxon>
        <taxon>Aspergillus</taxon>
        <taxon>Aspergillus subgen. Fumigati</taxon>
    </lineage>
</organism>
<dbReference type="STRING" id="41047.A0A397H976"/>
<protein>
    <submittedName>
        <fullName evidence="3">Uncharacterized protein</fullName>
    </submittedName>
</protein>
<dbReference type="EMBL" id="NKHU02000062">
    <property type="protein sequence ID" value="RHZ59259.1"/>
    <property type="molecule type" value="Genomic_DNA"/>
</dbReference>
<evidence type="ECO:0000313" key="3">
    <source>
        <dbReference type="EMBL" id="RHZ59259.1"/>
    </source>
</evidence>
<dbReference type="AlphaFoldDB" id="A0A397H976"/>
<gene>
    <name evidence="3" type="ORF">CDV56_106248</name>
</gene>
<feature type="region of interest" description="Disordered" evidence="2">
    <location>
        <begin position="160"/>
        <end position="198"/>
    </location>
</feature>
<reference evidence="3" key="1">
    <citation type="submission" date="2018-08" db="EMBL/GenBank/DDBJ databases">
        <title>Draft genome sequence of azole-resistant Aspergillus thermomutatus (Neosartorya pseudofischeri) strain HMR AF 39, isolated from a human nasal aspirate.</title>
        <authorList>
            <person name="Parent-Michaud M."/>
            <person name="Dufresne P.J."/>
            <person name="Fournier E."/>
            <person name="Martineau C."/>
            <person name="Moreira S."/>
            <person name="Perkins V."/>
            <person name="De Repentigny L."/>
            <person name="Dufresne S.F."/>
        </authorList>
    </citation>
    <scope>NUCLEOTIDE SEQUENCE [LARGE SCALE GENOMIC DNA]</scope>
    <source>
        <strain evidence="3">HMR AF 39</strain>
    </source>
</reference>
<dbReference type="GeneID" id="38128222"/>
<dbReference type="RefSeq" id="XP_026615672.1">
    <property type="nucleotide sequence ID" value="XM_026759867.1"/>
</dbReference>
<evidence type="ECO:0000313" key="4">
    <source>
        <dbReference type="Proteomes" id="UP000215305"/>
    </source>
</evidence>
<name>A0A397H976_ASPTH</name>
<sequence length="507" mass="58452">MDDLLRPDQKARLHEVADLMLEIYQTLAHMRYLDPAGIEQGPHNIDNLRPMYEKLKLDPAIIYLYSILPYVDCDVAGNQDFFHGGAFTDFRREDAVEQGRDPFYASPGGDDYDAEDGPYMRPWMTPLSRLGNHQSVIIYDARRHRIWIIDQEGWSSTDPALMDGPIVYSDDSDEEEKAPSEESKKSKNPNSIEPIPSRRAGDVLRDIIHWYRSLDELPGGEHSGGEWDQYHLPLKELYREYGWPEDFDGDSFEVAQARAHGASGAKYSAEEPLRCVETFKLWMKRADQHISAHQAELAAAKSVDEEWAVRFRLWMDGRRHARNIEDLSKAEQEAERLCPGGVCQRTEDLPLWELERLRHEYKWKQESVESYRNWAEESDTDPDRARYYRISLQHAKKATAIYQKAYKASQADAERLCPGRTFQSATGITSLGRKDTVTSIRDQKDCMAMMQVELEAIKNWVLQLPDGAIQANKLVEEEVEKYERAIDSGKEMLQRYEASLAEHGNQD</sequence>
<comment type="caution">
    <text evidence="3">The sequence shown here is derived from an EMBL/GenBank/DDBJ whole genome shotgun (WGS) entry which is preliminary data.</text>
</comment>
<evidence type="ECO:0000256" key="2">
    <source>
        <dbReference type="SAM" id="MobiDB-lite"/>
    </source>
</evidence>
<evidence type="ECO:0000256" key="1">
    <source>
        <dbReference type="SAM" id="Coils"/>
    </source>
</evidence>
<proteinExistence type="predicted"/>
<feature type="coiled-coil region" evidence="1">
    <location>
        <begin position="472"/>
        <end position="499"/>
    </location>
</feature>
<accession>A0A397H976</accession>
<dbReference type="OrthoDB" id="5327951at2759"/>
<dbReference type="Proteomes" id="UP000215305">
    <property type="component" value="Unassembled WGS sequence"/>
</dbReference>
<keyword evidence="4" id="KW-1185">Reference proteome</keyword>
<keyword evidence="1" id="KW-0175">Coiled coil</keyword>
<dbReference type="VEuPathDB" id="FungiDB:CDV56_106248"/>